<feature type="domain" description="Transcription factor CBF/NF-Y/archaeal histone" evidence="9">
    <location>
        <begin position="72"/>
        <end position="135"/>
    </location>
</feature>
<reference evidence="11" key="1">
    <citation type="journal article" date="2017" name="Nat. Commun.">
        <title>The asparagus genome sheds light on the origin and evolution of a young Y chromosome.</title>
        <authorList>
            <person name="Harkess A."/>
            <person name="Zhou J."/>
            <person name="Xu C."/>
            <person name="Bowers J.E."/>
            <person name="Van der Hulst R."/>
            <person name="Ayyampalayam S."/>
            <person name="Mercati F."/>
            <person name="Riccardi P."/>
            <person name="McKain M.R."/>
            <person name="Kakrana A."/>
            <person name="Tang H."/>
            <person name="Ray J."/>
            <person name="Groenendijk J."/>
            <person name="Arikit S."/>
            <person name="Mathioni S.M."/>
            <person name="Nakano M."/>
            <person name="Shan H."/>
            <person name="Telgmann-Rauber A."/>
            <person name="Kanno A."/>
            <person name="Yue Z."/>
            <person name="Chen H."/>
            <person name="Li W."/>
            <person name="Chen Y."/>
            <person name="Xu X."/>
            <person name="Zhang Y."/>
            <person name="Luo S."/>
            <person name="Chen H."/>
            <person name="Gao J."/>
            <person name="Mao Z."/>
            <person name="Pires J.C."/>
            <person name="Luo M."/>
            <person name="Kudrna D."/>
            <person name="Wing R.A."/>
            <person name="Meyers B.C."/>
            <person name="Yi K."/>
            <person name="Kong H."/>
            <person name="Lavrijsen P."/>
            <person name="Sunseri F."/>
            <person name="Falavigna A."/>
            <person name="Ye Y."/>
            <person name="Leebens-Mack J.H."/>
            <person name="Chen G."/>
        </authorList>
    </citation>
    <scope>NUCLEOTIDE SEQUENCE [LARGE SCALE GENOMIC DNA]</scope>
    <source>
        <strain evidence="11">cv. DH0086</strain>
    </source>
</reference>
<evidence type="ECO:0000313" key="11">
    <source>
        <dbReference type="Proteomes" id="UP000243459"/>
    </source>
</evidence>
<dbReference type="Proteomes" id="UP000243459">
    <property type="component" value="Chromosome 1"/>
</dbReference>
<dbReference type="GO" id="GO:0006355">
    <property type="term" value="P:regulation of DNA-templated transcription"/>
    <property type="evidence" value="ECO:0007669"/>
    <property type="project" value="TreeGrafter"/>
</dbReference>
<dbReference type="InterPro" id="IPR009072">
    <property type="entry name" value="Histone-fold"/>
</dbReference>
<dbReference type="GO" id="GO:0005634">
    <property type="term" value="C:nucleus"/>
    <property type="evidence" value="ECO:0007669"/>
    <property type="project" value="UniProtKB-SubCell"/>
</dbReference>
<dbReference type="OrthoDB" id="769640at2759"/>
<dbReference type="Pfam" id="PF00808">
    <property type="entry name" value="CBFD_NFYB_HMF"/>
    <property type="match status" value="1"/>
</dbReference>
<comment type="function">
    <text evidence="8">Stimulates the transcription of various genes by recognizing and binding to a CCAAT motif in promoters.</text>
</comment>
<sequence>MDPAAPFMYNFMQVPTTPPPWANQMHNRVEQLPQSKTQEQLRKILEDHLTAFWWCERFEVDHCHLLELKQHSLPLARIKRIMKLDEEVKMVSCDTPALFAKACELFILELTVRSFLEAQHQMRLTIRRCDIAGAVHGAKVLSFLKNIVPAEAMATWKMFFPEELGMAEEPDVDDYIISEPPPPPPLQ</sequence>
<keyword evidence="11" id="KW-1185">Reference proteome</keyword>
<dbReference type="InterPro" id="IPR050568">
    <property type="entry name" value="Transcr_DNA_Rep_Reg"/>
</dbReference>
<name>A0A5P1FTQ6_ASPOF</name>
<evidence type="ECO:0000256" key="8">
    <source>
        <dbReference type="ARBA" id="ARBA00059992"/>
    </source>
</evidence>
<dbReference type="GO" id="GO:0000976">
    <property type="term" value="F:transcription cis-regulatory region binding"/>
    <property type="evidence" value="ECO:0007669"/>
    <property type="project" value="TreeGrafter"/>
</dbReference>
<keyword evidence="2" id="KW-0805">Transcription regulation</keyword>
<dbReference type="EMBL" id="CM007381">
    <property type="protein sequence ID" value="ONK81384.1"/>
    <property type="molecule type" value="Genomic_DNA"/>
</dbReference>
<dbReference type="CDD" id="cd22908">
    <property type="entry name" value="HFD_NFYC-like"/>
    <property type="match status" value="1"/>
</dbReference>
<dbReference type="AlphaFoldDB" id="A0A5P1FTQ6"/>
<comment type="similarity">
    <text evidence="7">Belongs to the NFYC/HAP5 subunit family.</text>
</comment>
<evidence type="ECO:0000256" key="4">
    <source>
        <dbReference type="ARBA" id="ARBA00023163"/>
    </source>
</evidence>
<evidence type="ECO:0000313" key="10">
    <source>
        <dbReference type="EMBL" id="ONK81384.1"/>
    </source>
</evidence>
<evidence type="ECO:0000259" key="9">
    <source>
        <dbReference type="Pfam" id="PF00808"/>
    </source>
</evidence>
<comment type="subcellular location">
    <subcellularLocation>
        <location evidence="1">Nucleus</location>
    </subcellularLocation>
</comment>
<dbReference type="PANTHER" id="PTHR10252:SF124">
    <property type="entry name" value="NUCLEAR TRANSCRIPTION FACTOR Y SUBUNIT C-10"/>
    <property type="match status" value="1"/>
</dbReference>
<evidence type="ECO:0000256" key="6">
    <source>
        <dbReference type="ARBA" id="ARBA00025911"/>
    </source>
</evidence>
<proteinExistence type="inferred from homology"/>
<keyword evidence="3" id="KW-0238">DNA-binding</keyword>
<keyword evidence="4" id="KW-0804">Transcription</keyword>
<evidence type="ECO:0000256" key="7">
    <source>
        <dbReference type="ARBA" id="ARBA00038129"/>
    </source>
</evidence>
<gene>
    <name evidence="10" type="ORF">A4U43_C01F28500</name>
</gene>
<evidence type="ECO:0000256" key="1">
    <source>
        <dbReference type="ARBA" id="ARBA00004123"/>
    </source>
</evidence>
<dbReference type="InterPro" id="IPR003958">
    <property type="entry name" value="CBFA_NFYB_domain"/>
</dbReference>
<dbReference type="GO" id="GO:0046982">
    <property type="term" value="F:protein heterodimerization activity"/>
    <property type="evidence" value="ECO:0007669"/>
    <property type="project" value="InterPro"/>
</dbReference>
<protein>
    <recommendedName>
        <fullName evidence="9">Transcription factor CBF/NF-Y/archaeal histone domain-containing protein</fullName>
    </recommendedName>
</protein>
<dbReference type="FunFam" id="1.10.20.10:FF:000062">
    <property type="entry name" value="Nuclear transcription factor Y subunit C"/>
    <property type="match status" value="1"/>
</dbReference>
<dbReference type="PANTHER" id="PTHR10252">
    <property type="entry name" value="HISTONE-LIKE TRANSCRIPTION FACTOR CCAAT-RELATED"/>
    <property type="match status" value="1"/>
</dbReference>
<dbReference type="Gene3D" id="1.10.20.10">
    <property type="entry name" value="Histone, subunit A"/>
    <property type="match status" value="1"/>
</dbReference>
<organism evidence="10 11">
    <name type="scientific">Asparagus officinalis</name>
    <name type="common">Garden asparagus</name>
    <dbReference type="NCBI Taxonomy" id="4686"/>
    <lineage>
        <taxon>Eukaryota</taxon>
        <taxon>Viridiplantae</taxon>
        <taxon>Streptophyta</taxon>
        <taxon>Embryophyta</taxon>
        <taxon>Tracheophyta</taxon>
        <taxon>Spermatophyta</taxon>
        <taxon>Magnoliopsida</taxon>
        <taxon>Liliopsida</taxon>
        <taxon>Asparagales</taxon>
        <taxon>Asparagaceae</taxon>
        <taxon>Asparagoideae</taxon>
        <taxon>Asparagus</taxon>
    </lineage>
</organism>
<keyword evidence="5" id="KW-0539">Nucleus</keyword>
<comment type="subunit">
    <text evidence="6">Heterotrimeric transcription factor composed of three components, NF-YA, NF-YB and NF-YC. NF-YB and NF-YC must interact and dimerize for NF-YA association and DNA binding.</text>
</comment>
<dbReference type="Gramene" id="ONK81384">
    <property type="protein sequence ID" value="ONK81384"/>
    <property type="gene ID" value="A4U43_C01F28500"/>
</dbReference>
<dbReference type="OMA" id="AICHADM"/>
<evidence type="ECO:0000256" key="3">
    <source>
        <dbReference type="ARBA" id="ARBA00023125"/>
    </source>
</evidence>
<evidence type="ECO:0000256" key="2">
    <source>
        <dbReference type="ARBA" id="ARBA00023015"/>
    </source>
</evidence>
<dbReference type="SUPFAM" id="SSF47113">
    <property type="entry name" value="Histone-fold"/>
    <property type="match status" value="1"/>
</dbReference>
<accession>A0A5P1FTQ6</accession>
<evidence type="ECO:0000256" key="5">
    <source>
        <dbReference type="ARBA" id="ARBA00023242"/>
    </source>
</evidence>